<dbReference type="AlphaFoldDB" id="A0A0D0DZ26"/>
<keyword evidence="2" id="KW-1185">Reference proteome</keyword>
<dbReference type="EMBL" id="KN825316">
    <property type="protein sequence ID" value="KIK92084.1"/>
    <property type="molecule type" value="Genomic_DNA"/>
</dbReference>
<protein>
    <submittedName>
        <fullName evidence="1">Uncharacterized protein</fullName>
    </submittedName>
</protein>
<dbReference type="STRING" id="930991.A0A0D0DZ26"/>
<dbReference type="HOGENOM" id="CLU_2813151_0_0_1"/>
<sequence>MAAESRTSCICLAFPKHYSVETYHRFLWRYHPPRNGEPQGSLEVYKWTGRNDYVALCEPEFISFGGG</sequence>
<evidence type="ECO:0000313" key="1">
    <source>
        <dbReference type="EMBL" id="KIK92084.1"/>
    </source>
</evidence>
<evidence type="ECO:0000313" key="2">
    <source>
        <dbReference type="Proteomes" id="UP000054538"/>
    </source>
</evidence>
<gene>
    <name evidence="1" type="ORF">PAXRUDRAFT_830288</name>
</gene>
<organism evidence="1 2">
    <name type="scientific">Paxillus rubicundulus Ve08.2h10</name>
    <dbReference type="NCBI Taxonomy" id="930991"/>
    <lineage>
        <taxon>Eukaryota</taxon>
        <taxon>Fungi</taxon>
        <taxon>Dikarya</taxon>
        <taxon>Basidiomycota</taxon>
        <taxon>Agaricomycotina</taxon>
        <taxon>Agaricomycetes</taxon>
        <taxon>Agaricomycetidae</taxon>
        <taxon>Boletales</taxon>
        <taxon>Paxilineae</taxon>
        <taxon>Paxillaceae</taxon>
        <taxon>Paxillus</taxon>
    </lineage>
</organism>
<name>A0A0D0DZ26_9AGAM</name>
<reference evidence="1 2" key="1">
    <citation type="submission" date="2014-04" db="EMBL/GenBank/DDBJ databases">
        <authorList>
            <consortium name="DOE Joint Genome Institute"/>
            <person name="Kuo A."/>
            <person name="Kohler A."/>
            <person name="Jargeat P."/>
            <person name="Nagy L.G."/>
            <person name="Floudas D."/>
            <person name="Copeland A."/>
            <person name="Barry K.W."/>
            <person name="Cichocki N."/>
            <person name="Veneault-Fourrey C."/>
            <person name="LaButti K."/>
            <person name="Lindquist E.A."/>
            <person name="Lipzen A."/>
            <person name="Lundell T."/>
            <person name="Morin E."/>
            <person name="Murat C."/>
            <person name="Sun H."/>
            <person name="Tunlid A."/>
            <person name="Henrissat B."/>
            <person name="Grigoriev I.V."/>
            <person name="Hibbett D.S."/>
            <person name="Martin F."/>
            <person name="Nordberg H.P."/>
            <person name="Cantor M.N."/>
            <person name="Hua S.X."/>
        </authorList>
    </citation>
    <scope>NUCLEOTIDE SEQUENCE [LARGE SCALE GENOMIC DNA]</scope>
    <source>
        <strain evidence="1 2">Ve08.2h10</strain>
    </source>
</reference>
<dbReference type="OrthoDB" id="26679at2759"/>
<proteinExistence type="predicted"/>
<accession>A0A0D0DZ26</accession>
<dbReference type="Proteomes" id="UP000054538">
    <property type="component" value="Unassembled WGS sequence"/>
</dbReference>
<reference evidence="2" key="2">
    <citation type="submission" date="2015-01" db="EMBL/GenBank/DDBJ databases">
        <title>Evolutionary Origins and Diversification of the Mycorrhizal Mutualists.</title>
        <authorList>
            <consortium name="DOE Joint Genome Institute"/>
            <consortium name="Mycorrhizal Genomics Consortium"/>
            <person name="Kohler A."/>
            <person name="Kuo A."/>
            <person name="Nagy L.G."/>
            <person name="Floudas D."/>
            <person name="Copeland A."/>
            <person name="Barry K.W."/>
            <person name="Cichocki N."/>
            <person name="Veneault-Fourrey C."/>
            <person name="LaButti K."/>
            <person name="Lindquist E.A."/>
            <person name="Lipzen A."/>
            <person name="Lundell T."/>
            <person name="Morin E."/>
            <person name="Murat C."/>
            <person name="Riley R."/>
            <person name="Ohm R."/>
            <person name="Sun H."/>
            <person name="Tunlid A."/>
            <person name="Henrissat B."/>
            <person name="Grigoriev I.V."/>
            <person name="Hibbett D.S."/>
            <person name="Martin F."/>
        </authorList>
    </citation>
    <scope>NUCLEOTIDE SEQUENCE [LARGE SCALE GENOMIC DNA]</scope>
    <source>
        <strain evidence="2">Ve08.2h10</strain>
    </source>
</reference>
<dbReference type="InParanoid" id="A0A0D0DZ26"/>